<dbReference type="WBParaSite" id="Hba_10376">
    <property type="protein sequence ID" value="Hba_10376"/>
    <property type="gene ID" value="Hba_10376"/>
</dbReference>
<sequence>MRIDHWETVAGIEQLCGERITFDKLTDCDLKLS</sequence>
<organism evidence="1 2">
    <name type="scientific">Heterorhabditis bacteriophora</name>
    <name type="common">Entomopathogenic nematode worm</name>
    <dbReference type="NCBI Taxonomy" id="37862"/>
    <lineage>
        <taxon>Eukaryota</taxon>
        <taxon>Metazoa</taxon>
        <taxon>Ecdysozoa</taxon>
        <taxon>Nematoda</taxon>
        <taxon>Chromadorea</taxon>
        <taxon>Rhabditida</taxon>
        <taxon>Rhabditina</taxon>
        <taxon>Rhabditomorpha</taxon>
        <taxon>Strongyloidea</taxon>
        <taxon>Heterorhabditidae</taxon>
        <taxon>Heterorhabditis</taxon>
    </lineage>
</organism>
<evidence type="ECO:0000313" key="2">
    <source>
        <dbReference type="WBParaSite" id="Hba_10376"/>
    </source>
</evidence>
<keyword evidence="1" id="KW-1185">Reference proteome</keyword>
<dbReference type="AlphaFoldDB" id="A0A1I7WYV9"/>
<protein>
    <submittedName>
        <fullName evidence="2">Transposase</fullName>
    </submittedName>
</protein>
<proteinExistence type="predicted"/>
<evidence type="ECO:0000313" key="1">
    <source>
        <dbReference type="Proteomes" id="UP000095283"/>
    </source>
</evidence>
<name>A0A1I7WYV9_HETBA</name>
<accession>A0A1I7WYV9</accession>
<dbReference type="Proteomes" id="UP000095283">
    <property type="component" value="Unplaced"/>
</dbReference>
<reference evidence="2" key="1">
    <citation type="submission" date="2016-11" db="UniProtKB">
        <authorList>
            <consortium name="WormBaseParasite"/>
        </authorList>
    </citation>
    <scope>IDENTIFICATION</scope>
</reference>